<dbReference type="EMBL" id="CM027681">
    <property type="protein sequence ID" value="KAG0544163.1"/>
    <property type="molecule type" value="Genomic_DNA"/>
</dbReference>
<dbReference type="SUPFAM" id="SSF53335">
    <property type="entry name" value="S-adenosyl-L-methionine-dependent methyltransferases"/>
    <property type="match status" value="1"/>
</dbReference>
<dbReference type="GO" id="GO:0070475">
    <property type="term" value="P:rRNA base methylation"/>
    <property type="evidence" value="ECO:0007669"/>
    <property type="project" value="InterPro"/>
</dbReference>
<organism evidence="2 3">
    <name type="scientific">Sorghum bicolor</name>
    <name type="common">Sorghum</name>
    <name type="synonym">Sorghum vulgare</name>
    <dbReference type="NCBI Taxonomy" id="4558"/>
    <lineage>
        <taxon>Eukaryota</taxon>
        <taxon>Viridiplantae</taxon>
        <taxon>Streptophyta</taxon>
        <taxon>Embryophyta</taxon>
        <taxon>Tracheophyta</taxon>
        <taxon>Spermatophyta</taxon>
        <taxon>Magnoliopsida</taxon>
        <taxon>Liliopsida</taxon>
        <taxon>Poales</taxon>
        <taxon>Poaceae</taxon>
        <taxon>PACMAD clade</taxon>
        <taxon>Panicoideae</taxon>
        <taxon>Andropogonodae</taxon>
        <taxon>Andropogoneae</taxon>
        <taxon>Sorghinae</taxon>
        <taxon>Sorghum</taxon>
    </lineage>
</organism>
<dbReference type="PANTHER" id="PTHR11538:SF26">
    <property type="entry name" value="FERREDOXIN-FOLD ANTICODON-BINDING DOMAIN-CONTAINING PROTEIN 1"/>
    <property type="match status" value="1"/>
</dbReference>
<name>A0A921RPF2_SORBI</name>
<proteinExistence type="predicted"/>
<gene>
    <name evidence="2" type="ORF">BDA96_02G251500</name>
</gene>
<sequence length="250" mass="27938">MEKPTAGEKRVKHYSSAQSILLVGDGDFSFSLALATAFGSGANLVATSLDTYGALKIKYHHAESNIMELKRLGARVLHGVDVKTMRLHTDLKNRRFDRVVFNFPHAGFRGREYEVHMINSHRELVSSFFSNARHLLGRHGEVHVSHKTGHPYDSWDLGGLASESSLLLIEKVGFHKEDYPGYHQKKGDGVNCNKPFKLDPCCTFNKYVRYIPPSVLCKGMDGHFCVAKTEVLNPGSVSRCNPEQPSLLLQ</sequence>
<accession>A0A921RPF2</accession>
<dbReference type="AlphaFoldDB" id="A0A921RPF2"/>
<dbReference type="FunFam" id="3.40.50.150:FF:000440">
    <property type="entry name" value="Os09g0479300 protein"/>
    <property type="match status" value="1"/>
</dbReference>
<evidence type="ECO:0000313" key="3">
    <source>
        <dbReference type="Proteomes" id="UP000807115"/>
    </source>
</evidence>
<protein>
    <recommendedName>
        <fullName evidence="1">25S rRNA (uridine-N(3))-methyltransferase BMT5-like domain-containing protein</fullName>
    </recommendedName>
</protein>
<dbReference type="GO" id="GO:0070042">
    <property type="term" value="F:rRNA (uridine-N3-)-methyltransferase activity"/>
    <property type="evidence" value="ECO:0007669"/>
    <property type="project" value="InterPro"/>
</dbReference>
<feature type="domain" description="25S rRNA (uridine-N(3))-methyltransferase BMT5-like" evidence="1">
    <location>
        <begin position="21"/>
        <end position="185"/>
    </location>
</feature>
<evidence type="ECO:0000313" key="2">
    <source>
        <dbReference type="EMBL" id="KAG0544163.1"/>
    </source>
</evidence>
<dbReference type="Proteomes" id="UP000807115">
    <property type="component" value="Chromosome 2"/>
</dbReference>
<reference evidence="2" key="2">
    <citation type="submission" date="2020-10" db="EMBL/GenBank/DDBJ databases">
        <authorList>
            <person name="Cooper E.A."/>
            <person name="Brenton Z.W."/>
            <person name="Flinn B.S."/>
            <person name="Jenkins J."/>
            <person name="Shu S."/>
            <person name="Flowers D."/>
            <person name="Luo F."/>
            <person name="Wang Y."/>
            <person name="Xia P."/>
            <person name="Barry K."/>
            <person name="Daum C."/>
            <person name="Lipzen A."/>
            <person name="Yoshinaga Y."/>
            <person name="Schmutz J."/>
            <person name="Saski C."/>
            <person name="Vermerris W."/>
            <person name="Kresovich S."/>
        </authorList>
    </citation>
    <scope>NUCLEOTIDE SEQUENCE</scope>
</reference>
<comment type="caution">
    <text evidence="2">The sequence shown here is derived from an EMBL/GenBank/DDBJ whole genome shotgun (WGS) entry which is preliminary data.</text>
</comment>
<dbReference type="Pfam" id="PF10354">
    <property type="entry name" value="BMT5-like"/>
    <property type="match status" value="1"/>
</dbReference>
<dbReference type="InterPro" id="IPR019446">
    <property type="entry name" value="BMT5-like"/>
</dbReference>
<dbReference type="InterPro" id="IPR029063">
    <property type="entry name" value="SAM-dependent_MTases_sf"/>
</dbReference>
<evidence type="ECO:0000259" key="1">
    <source>
        <dbReference type="Pfam" id="PF10354"/>
    </source>
</evidence>
<dbReference type="PANTHER" id="PTHR11538">
    <property type="entry name" value="PHENYLALANYL-TRNA SYNTHETASE"/>
    <property type="match status" value="1"/>
</dbReference>
<reference evidence="2" key="1">
    <citation type="journal article" date="2019" name="BMC Genomics">
        <title>A new reference genome for Sorghum bicolor reveals high levels of sequence similarity between sweet and grain genotypes: implications for the genetics of sugar metabolism.</title>
        <authorList>
            <person name="Cooper E.A."/>
            <person name="Brenton Z.W."/>
            <person name="Flinn B.S."/>
            <person name="Jenkins J."/>
            <person name="Shu S."/>
            <person name="Flowers D."/>
            <person name="Luo F."/>
            <person name="Wang Y."/>
            <person name="Xia P."/>
            <person name="Barry K."/>
            <person name="Daum C."/>
            <person name="Lipzen A."/>
            <person name="Yoshinaga Y."/>
            <person name="Schmutz J."/>
            <person name="Saski C."/>
            <person name="Vermerris W."/>
            <person name="Kresovich S."/>
        </authorList>
    </citation>
    <scope>NUCLEOTIDE SEQUENCE</scope>
</reference>